<name>A0AAN9YYS7_9ORTH</name>
<gene>
    <name evidence="1" type="ORF">R5R35_004006</name>
</gene>
<proteinExistence type="predicted"/>
<dbReference type="EMBL" id="JAZDUA010000685">
    <property type="protein sequence ID" value="KAK7789949.1"/>
    <property type="molecule type" value="Genomic_DNA"/>
</dbReference>
<dbReference type="AlphaFoldDB" id="A0AAN9YYS7"/>
<sequence length="22" mass="2664">MKTSEYICRCISKFYDCPSKFN</sequence>
<evidence type="ECO:0000313" key="1">
    <source>
        <dbReference type="EMBL" id="KAK7789949.1"/>
    </source>
</evidence>
<accession>A0AAN9YYS7</accession>
<protein>
    <submittedName>
        <fullName evidence="1">Uncharacterized protein</fullName>
    </submittedName>
</protein>
<dbReference type="Proteomes" id="UP001378592">
    <property type="component" value="Unassembled WGS sequence"/>
</dbReference>
<keyword evidence="2" id="KW-1185">Reference proteome</keyword>
<comment type="caution">
    <text evidence="1">The sequence shown here is derived from an EMBL/GenBank/DDBJ whole genome shotgun (WGS) entry which is preliminary data.</text>
</comment>
<evidence type="ECO:0000313" key="2">
    <source>
        <dbReference type="Proteomes" id="UP001378592"/>
    </source>
</evidence>
<reference evidence="1 2" key="1">
    <citation type="submission" date="2024-03" db="EMBL/GenBank/DDBJ databases">
        <title>The genome assembly and annotation of the cricket Gryllus longicercus Weissman &amp; Gray.</title>
        <authorList>
            <person name="Szrajer S."/>
            <person name="Gray D."/>
            <person name="Ylla G."/>
        </authorList>
    </citation>
    <scope>NUCLEOTIDE SEQUENCE [LARGE SCALE GENOMIC DNA]</scope>
    <source>
        <strain evidence="1">DAG 2021-001</strain>
        <tissue evidence="1">Whole body minus gut</tissue>
    </source>
</reference>
<organism evidence="1 2">
    <name type="scientific">Gryllus longicercus</name>
    <dbReference type="NCBI Taxonomy" id="2509291"/>
    <lineage>
        <taxon>Eukaryota</taxon>
        <taxon>Metazoa</taxon>
        <taxon>Ecdysozoa</taxon>
        <taxon>Arthropoda</taxon>
        <taxon>Hexapoda</taxon>
        <taxon>Insecta</taxon>
        <taxon>Pterygota</taxon>
        <taxon>Neoptera</taxon>
        <taxon>Polyneoptera</taxon>
        <taxon>Orthoptera</taxon>
        <taxon>Ensifera</taxon>
        <taxon>Gryllidea</taxon>
        <taxon>Grylloidea</taxon>
        <taxon>Gryllidae</taxon>
        <taxon>Gryllinae</taxon>
        <taxon>Gryllus</taxon>
    </lineage>
</organism>